<evidence type="ECO:0000313" key="4">
    <source>
        <dbReference type="Proteomes" id="UP000639772"/>
    </source>
</evidence>
<organism evidence="2 3">
    <name type="scientific">Vanilla planifolia</name>
    <name type="common">Vanilla</name>
    <dbReference type="NCBI Taxonomy" id="51239"/>
    <lineage>
        <taxon>Eukaryota</taxon>
        <taxon>Viridiplantae</taxon>
        <taxon>Streptophyta</taxon>
        <taxon>Embryophyta</taxon>
        <taxon>Tracheophyta</taxon>
        <taxon>Spermatophyta</taxon>
        <taxon>Magnoliopsida</taxon>
        <taxon>Liliopsida</taxon>
        <taxon>Asparagales</taxon>
        <taxon>Orchidaceae</taxon>
        <taxon>Vanilloideae</taxon>
        <taxon>Vanilleae</taxon>
        <taxon>Vanilla</taxon>
    </lineage>
</organism>
<dbReference type="EMBL" id="JADCNL010000392">
    <property type="protein sequence ID" value="KAG0447991.1"/>
    <property type="molecule type" value="Genomic_DNA"/>
</dbReference>
<dbReference type="AlphaFoldDB" id="A0A835P9H7"/>
<evidence type="ECO:0000313" key="2">
    <source>
        <dbReference type="EMBL" id="KAG0447991.1"/>
    </source>
</evidence>
<keyword evidence="3" id="KW-1185">Reference proteome</keyword>
<comment type="caution">
    <text evidence="2">The sequence shown here is derived from an EMBL/GenBank/DDBJ whole genome shotgun (WGS) entry which is preliminary data.</text>
</comment>
<dbReference type="EMBL" id="JADCNM010000393">
    <property type="protein sequence ID" value="KAG0447917.1"/>
    <property type="molecule type" value="Genomic_DNA"/>
</dbReference>
<dbReference type="Proteomes" id="UP000639772">
    <property type="component" value="Unassembled WGS sequence"/>
</dbReference>
<sequence length="128" mass="14540">MCWHVEEEFIAFLKTQFAFFPFCEASRSSEMKFLFQLPCCSLLLLHEDQAEQAKAKANGEGRKKNDEIEVSIKCPVKRPELLSSMFLFQSINTVQSSVFVFSGQSVPQSSKIKLASEISQLKNLLNII</sequence>
<gene>
    <name evidence="2" type="ORF">HPP92_028066</name>
    <name evidence="1" type="ORF">HPP92_028089</name>
</gene>
<name>A0A835P9H7_VANPL</name>
<accession>A0A835P9H7</accession>
<dbReference type="Proteomes" id="UP000636800">
    <property type="component" value="Unassembled WGS sequence"/>
</dbReference>
<reference evidence="3 4" key="1">
    <citation type="journal article" date="2020" name="Nat. Food">
        <title>A phased Vanilla planifolia genome enables genetic improvement of flavour and production.</title>
        <authorList>
            <person name="Hasing T."/>
            <person name="Tang H."/>
            <person name="Brym M."/>
            <person name="Khazi F."/>
            <person name="Huang T."/>
            <person name="Chambers A.H."/>
        </authorList>
    </citation>
    <scope>NUCLEOTIDE SEQUENCE [LARGE SCALE GENOMIC DNA]</scope>
    <source>
        <tissue evidence="2">Leaf</tissue>
    </source>
</reference>
<evidence type="ECO:0000313" key="1">
    <source>
        <dbReference type="EMBL" id="KAG0447917.1"/>
    </source>
</evidence>
<protein>
    <submittedName>
        <fullName evidence="2">Uncharacterized protein</fullName>
    </submittedName>
</protein>
<evidence type="ECO:0000313" key="3">
    <source>
        <dbReference type="Proteomes" id="UP000636800"/>
    </source>
</evidence>
<proteinExistence type="predicted"/>